<dbReference type="WBParaSite" id="HCON_00052850-00001">
    <property type="protein sequence ID" value="HCON_00052850-00001"/>
    <property type="gene ID" value="HCON_00052850"/>
</dbReference>
<dbReference type="Proteomes" id="UP000025227">
    <property type="component" value="Unplaced"/>
</dbReference>
<dbReference type="Gene3D" id="2.40.70.10">
    <property type="entry name" value="Acid Proteases"/>
    <property type="match status" value="1"/>
</dbReference>
<evidence type="ECO:0000313" key="2">
    <source>
        <dbReference type="WBParaSite" id="HCON_00052850-00001"/>
    </source>
</evidence>
<name>A0A7I4Y5V2_HAECO</name>
<protein>
    <submittedName>
        <fullName evidence="2">Cry34Ac-like</fullName>
    </submittedName>
</protein>
<dbReference type="AlphaFoldDB" id="A0A7I4Y5V2"/>
<keyword evidence="1" id="KW-1185">Reference proteome</keyword>
<dbReference type="OrthoDB" id="5832796at2759"/>
<sequence>MCNHQRTLAVSTTFKTTYGGIVGNFSIKSAVFKSSCEQKSIDGNAIAEFLKQKYIEGYVFASDNATNATNATGFSVPLLYSSNVGRNSQEEISQTATRYTIHPSIWELLNSSSECSSTPVRQIYGFRAWVAIRVTKPVKITFNSQQSTTCNGTKNEFEVEYRSGTVTAYIDYDIVCIQSLAGVKVNAQGVYEIVCNTTSSLPALIFTLGVQDFTLQGSDYVV</sequence>
<organism evidence="1 2">
    <name type="scientific">Haemonchus contortus</name>
    <name type="common">Barber pole worm</name>
    <dbReference type="NCBI Taxonomy" id="6289"/>
    <lineage>
        <taxon>Eukaryota</taxon>
        <taxon>Metazoa</taxon>
        <taxon>Ecdysozoa</taxon>
        <taxon>Nematoda</taxon>
        <taxon>Chromadorea</taxon>
        <taxon>Rhabditida</taxon>
        <taxon>Rhabditina</taxon>
        <taxon>Rhabditomorpha</taxon>
        <taxon>Strongyloidea</taxon>
        <taxon>Trichostrongylidae</taxon>
        <taxon>Haemonchus</taxon>
    </lineage>
</organism>
<reference evidence="2" key="1">
    <citation type="submission" date="2020-12" db="UniProtKB">
        <authorList>
            <consortium name="WormBaseParasite"/>
        </authorList>
    </citation>
    <scope>IDENTIFICATION</scope>
    <source>
        <strain evidence="2">MHco3</strain>
    </source>
</reference>
<proteinExistence type="predicted"/>
<accession>A0A7I4Y5V2</accession>
<dbReference type="InterPro" id="IPR021109">
    <property type="entry name" value="Peptidase_aspartic_dom_sf"/>
</dbReference>
<evidence type="ECO:0000313" key="1">
    <source>
        <dbReference type="Proteomes" id="UP000025227"/>
    </source>
</evidence>